<gene>
    <name evidence="2" type="ORF">GDO86_011304</name>
</gene>
<comment type="caution">
    <text evidence="2">The sequence shown here is derived from an EMBL/GenBank/DDBJ whole genome shotgun (WGS) entry which is preliminary data.</text>
</comment>
<name>A0A8T2JIL8_9PIPI</name>
<sequence>MRRITNTWVNPIFWQTLMNFCCCGKAIYMHLPQKQGIFGQVSICFILWITVCHINANAREHTRSLLESLRNSHGLSWSSLVLSSAILVFYTTEIFNKLYTTFALIKGPKPCWE</sequence>
<dbReference type="Proteomes" id="UP000812440">
    <property type="component" value="Chromosome 6"/>
</dbReference>
<feature type="transmembrane region" description="Helical" evidence="1">
    <location>
        <begin position="37"/>
        <end position="54"/>
    </location>
</feature>
<protein>
    <submittedName>
        <fullName evidence="2">Uncharacterized protein</fullName>
    </submittedName>
</protein>
<keyword evidence="1" id="KW-0812">Transmembrane</keyword>
<keyword evidence="1" id="KW-0472">Membrane</keyword>
<reference evidence="2" key="1">
    <citation type="thesis" date="2020" institute="ProQuest LLC" country="789 East Eisenhower Parkway, Ann Arbor, MI, USA">
        <title>Comparative Genomics and Chromosome Evolution.</title>
        <authorList>
            <person name="Mudd A.B."/>
        </authorList>
    </citation>
    <scope>NUCLEOTIDE SEQUENCE</scope>
    <source>
        <strain evidence="2">Female2</strain>
        <tissue evidence="2">Blood</tissue>
    </source>
</reference>
<evidence type="ECO:0000313" key="3">
    <source>
        <dbReference type="Proteomes" id="UP000812440"/>
    </source>
</evidence>
<feature type="transmembrane region" description="Helical" evidence="1">
    <location>
        <begin position="75"/>
        <end position="92"/>
    </location>
</feature>
<organism evidence="2 3">
    <name type="scientific">Hymenochirus boettgeri</name>
    <name type="common">Congo dwarf clawed frog</name>
    <dbReference type="NCBI Taxonomy" id="247094"/>
    <lineage>
        <taxon>Eukaryota</taxon>
        <taxon>Metazoa</taxon>
        <taxon>Chordata</taxon>
        <taxon>Craniata</taxon>
        <taxon>Vertebrata</taxon>
        <taxon>Euteleostomi</taxon>
        <taxon>Amphibia</taxon>
        <taxon>Batrachia</taxon>
        <taxon>Anura</taxon>
        <taxon>Pipoidea</taxon>
        <taxon>Pipidae</taxon>
        <taxon>Pipinae</taxon>
        <taxon>Hymenochirus</taxon>
    </lineage>
</organism>
<proteinExistence type="predicted"/>
<accession>A0A8T2JIL8</accession>
<keyword evidence="3" id="KW-1185">Reference proteome</keyword>
<dbReference type="AlphaFoldDB" id="A0A8T2JIL8"/>
<evidence type="ECO:0000256" key="1">
    <source>
        <dbReference type="SAM" id="Phobius"/>
    </source>
</evidence>
<dbReference type="EMBL" id="JAACNH010000005">
    <property type="protein sequence ID" value="KAG8442461.1"/>
    <property type="molecule type" value="Genomic_DNA"/>
</dbReference>
<evidence type="ECO:0000313" key="2">
    <source>
        <dbReference type="EMBL" id="KAG8442461.1"/>
    </source>
</evidence>
<keyword evidence="1" id="KW-1133">Transmembrane helix</keyword>